<keyword evidence="14 20" id="KW-0573">Peptidoglycan synthesis</keyword>
<evidence type="ECO:0000256" key="11">
    <source>
        <dbReference type="ARBA" id="ARBA00022827"/>
    </source>
</evidence>
<evidence type="ECO:0000313" key="22">
    <source>
        <dbReference type="EMBL" id="AWH89068.1"/>
    </source>
</evidence>
<keyword evidence="15 20" id="KW-0560">Oxidoreductase</keyword>
<sequence>MTHPSVSIQNLHTFGLPVHAQRVIVAESADQLIDAWQESEQQQCPALLLGEGSNMLFLEDFYGWIIQNRIKGREIGQSANNWYLHVGAGENWHELVRYALEHNIAGLENLALIPGCVGSAPIQNIGAYGVELKDVCEYVDLLNLRSGELTRLKSEQCHFGYRESIFKHQFRDGYAIVAVGLKLAKRWKPVLTYGDLRQFDLETVTPRQVFEAVCTMRTSKLPDPSVTGNAGSFFKNPVVSAQQATEILKHYPGAPHYPQADGYEKLAAGWLIDMCQLKGHRIGGAAVHQQQALVLINQDNATSQDVLALAAYVQKQVADRFQVILEPEVRFIGKTGERNALEVLA</sequence>
<dbReference type="InterPro" id="IPR011601">
    <property type="entry name" value="MurB_C"/>
</dbReference>
<dbReference type="InterPro" id="IPR016169">
    <property type="entry name" value="FAD-bd_PCMH_sub2"/>
</dbReference>
<dbReference type="GO" id="GO:0071555">
    <property type="term" value="P:cell wall organization"/>
    <property type="evidence" value="ECO:0007669"/>
    <property type="project" value="UniProtKB-KW"/>
</dbReference>
<feature type="domain" description="FAD-binding PCMH-type" evidence="21">
    <location>
        <begin position="16"/>
        <end position="186"/>
    </location>
</feature>
<evidence type="ECO:0000256" key="7">
    <source>
        <dbReference type="ARBA" id="ARBA00015188"/>
    </source>
</evidence>
<keyword evidence="23" id="KW-1185">Reference proteome</keyword>
<feature type="active site" evidence="20">
    <location>
        <position position="328"/>
    </location>
</feature>
<keyword evidence="13 20" id="KW-0133">Cell shape</keyword>
<dbReference type="Proteomes" id="UP000244908">
    <property type="component" value="Chromosome"/>
</dbReference>
<protein>
    <recommendedName>
        <fullName evidence="7 20">UDP-N-acetylenolpyruvoylglucosamine reductase</fullName>
        <ecNumber evidence="6 20">1.3.1.98</ecNumber>
    </recommendedName>
    <alternativeName>
        <fullName evidence="18 20">UDP-N-acetylmuramate dehydrogenase</fullName>
    </alternativeName>
</protein>
<name>A0A2Y9TZ76_9GAMM</name>
<dbReference type="AlphaFoldDB" id="A0A2Y9TZ76"/>
<comment type="cofactor">
    <cofactor evidence="1 20">
        <name>FAD</name>
        <dbReference type="ChEBI" id="CHEBI:57692"/>
    </cofactor>
</comment>
<keyword evidence="9 20" id="KW-0132">Cell division</keyword>
<evidence type="ECO:0000256" key="12">
    <source>
        <dbReference type="ARBA" id="ARBA00022857"/>
    </source>
</evidence>
<dbReference type="KEGG" id="lpv:HYN51_11175"/>
<dbReference type="InterPro" id="IPR016166">
    <property type="entry name" value="FAD-bd_PCMH"/>
</dbReference>
<dbReference type="InterPro" id="IPR036318">
    <property type="entry name" value="FAD-bd_PCMH-like_sf"/>
</dbReference>
<dbReference type="Gene3D" id="3.30.465.10">
    <property type="match status" value="1"/>
</dbReference>
<proteinExistence type="inferred from homology"/>
<evidence type="ECO:0000256" key="15">
    <source>
        <dbReference type="ARBA" id="ARBA00023002"/>
    </source>
</evidence>
<dbReference type="NCBIfam" id="NF000755">
    <property type="entry name" value="PRK00046.1"/>
    <property type="match status" value="1"/>
</dbReference>
<accession>A0A2Y9TZ76</accession>
<evidence type="ECO:0000256" key="17">
    <source>
        <dbReference type="ARBA" id="ARBA00023316"/>
    </source>
</evidence>
<evidence type="ECO:0000256" key="4">
    <source>
        <dbReference type="ARBA" id="ARBA00004752"/>
    </source>
</evidence>
<dbReference type="InterPro" id="IPR003170">
    <property type="entry name" value="MurB"/>
</dbReference>
<dbReference type="InterPro" id="IPR016167">
    <property type="entry name" value="FAD-bd_PCMH_sub1"/>
</dbReference>
<keyword evidence="11 20" id="KW-0274">FAD</keyword>
<dbReference type="PANTHER" id="PTHR21071:SF4">
    <property type="entry name" value="UDP-N-ACETYLENOLPYRUVOYLGLUCOSAMINE REDUCTASE"/>
    <property type="match status" value="1"/>
</dbReference>
<dbReference type="HAMAP" id="MF_00037">
    <property type="entry name" value="MurB"/>
    <property type="match status" value="1"/>
</dbReference>
<keyword evidence="17 20" id="KW-0961">Cell wall biogenesis/degradation</keyword>
<dbReference type="GO" id="GO:0051301">
    <property type="term" value="P:cell division"/>
    <property type="evidence" value="ECO:0007669"/>
    <property type="project" value="UniProtKB-KW"/>
</dbReference>
<evidence type="ECO:0000256" key="16">
    <source>
        <dbReference type="ARBA" id="ARBA00023306"/>
    </source>
</evidence>
<evidence type="ECO:0000256" key="10">
    <source>
        <dbReference type="ARBA" id="ARBA00022630"/>
    </source>
</evidence>
<keyword evidence="16 20" id="KW-0131">Cell cycle</keyword>
<dbReference type="EMBL" id="CP029185">
    <property type="protein sequence ID" value="AWH89068.1"/>
    <property type="molecule type" value="Genomic_DNA"/>
</dbReference>
<comment type="subcellular location">
    <subcellularLocation>
        <location evidence="3 20">Cytoplasm</location>
    </subcellularLocation>
</comment>
<dbReference type="GO" id="GO:0009252">
    <property type="term" value="P:peptidoglycan biosynthetic process"/>
    <property type="evidence" value="ECO:0007669"/>
    <property type="project" value="UniProtKB-UniRule"/>
</dbReference>
<feature type="active site" evidence="20">
    <location>
        <position position="162"/>
    </location>
</feature>
<dbReference type="GO" id="GO:0008360">
    <property type="term" value="P:regulation of cell shape"/>
    <property type="evidence" value="ECO:0007669"/>
    <property type="project" value="UniProtKB-KW"/>
</dbReference>
<keyword evidence="12 20" id="KW-0521">NADP</keyword>
<evidence type="ECO:0000256" key="18">
    <source>
        <dbReference type="ARBA" id="ARBA00031026"/>
    </source>
</evidence>
<dbReference type="NCBIfam" id="TIGR00179">
    <property type="entry name" value="murB"/>
    <property type="match status" value="1"/>
</dbReference>
<dbReference type="SUPFAM" id="SSF56194">
    <property type="entry name" value="Uridine diphospho-N-Acetylenolpyruvylglucosamine reductase, MurB, C-terminal domain"/>
    <property type="match status" value="1"/>
</dbReference>
<dbReference type="EC" id="1.3.1.98" evidence="6 20"/>
<reference evidence="22 23" key="1">
    <citation type="journal article" date="2019" name="Int. J. Syst. Evol. Microbiol.">
        <title>Limnobaculum parvum gen. nov., sp. nov., isolated from a freshwater lake.</title>
        <authorList>
            <person name="Baek C."/>
            <person name="Shin S.K."/>
            <person name="Yi H."/>
        </authorList>
    </citation>
    <scope>NUCLEOTIDE SEQUENCE [LARGE SCALE GENOMIC DNA]</scope>
    <source>
        <strain evidence="22 23">HYN0051</strain>
    </source>
</reference>
<dbReference type="Pfam" id="PF02873">
    <property type="entry name" value="MurB_C"/>
    <property type="match status" value="1"/>
</dbReference>
<evidence type="ECO:0000256" key="20">
    <source>
        <dbReference type="HAMAP-Rule" id="MF_00037"/>
    </source>
</evidence>
<dbReference type="Gene3D" id="3.30.43.10">
    <property type="entry name" value="Uridine Diphospho-n-acetylenolpyruvylglucosamine Reductase, domain 2"/>
    <property type="match status" value="1"/>
</dbReference>
<comment type="pathway">
    <text evidence="4 20">Cell wall biogenesis; peptidoglycan biosynthesis.</text>
</comment>
<comment type="similarity">
    <text evidence="5 20">Belongs to the MurB family.</text>
</comment>
<keyword evidence="10 20" id="KW-0285">Flavoprotein</keyword>
<evidence type="ECO:0000256" key="14">
    <source>
        <dbReference type="ARBA" id="ARBA00022984"/>
    </source>
</evidence>
<dbReference type="RefSeq" id="WP_108901124.1">
    <property type="nucleotide sequence ID" value="NZ_CP029185.2"/>
</dbReference>
<dbReference type="UniPathway" id="UPA00219"/>
<evidence type="ECO:0000256" key="6">
    <source>
        <dbReference type="ARBA" id="ARBA00012518"/>
    </source>
</evidence>
<evidence type="ECO:0000256" key="8">
    <source>
        <dbReference type="ARBA" id="ARBA00022490"/>
    </source>
</evidence>
<evidence type="ECO:0000256" key="19">
    <source>
        <dbReference type="ARBA" id="ARBA00048914"/>
    </source>
</evidence>
<comment type="catalytic activity">
    <reaction evidence="19 20">
        <text>UDP-N-acetyl-alpha-D-muramate + NADP(+) = UDP-N-acetyl-3-O-(1-carboxyvinyl)-alpha-D-glucosamine + NADPH + H(+)</text>
        <dbReference type="Rhea" id="RHEA:12248"/>
        <dbReference type="ChEBI" id="CHEBI:15378"/>
        <dbReference type="ChEBI" id="CHEBI:57783"/>
        <dbReference type="ChEBI" id="CHEBI:58349"/>
        <dbReference type="ChEBI" id="CHEBI:68483"/>
        <dbReference type="ChEBI" id="CHEBI:70757"/>
        <dbReference type="EC" id="1.3.1.98"/>
    </reaction>
</comment>
<dbReference type="PROSITE" id="PS51387">
    <property type="entry name" value="FAD_PCMH"/>
    <property type="match status" value="1"/>
</dbReference>
<comment type="function">
    <text evidence="2 20">Cell wall formation.</text>
</comment>
<dbReference type="OrthoDB" id="9804753at2"/>
<feature type="active site" description="Proton donor" evidence="20">
    <location>
        <position position="232"/>
    </location>
</feature>
<dbReference type="GO" id="GO:0005829">
    <property type="term" value="C:cytosol"/>
    <property type="evidence" value="ECO:0007669"/>
    <property type="project" value="TreeGrafter"/>
</dbReference>
<dbReference type="InterPro" id="IPR006094">
    <property type="entry name" value="Oxid_FAD_bind_N"/>
</dbReference>
<dbReference type="GO" id="GO:0071949">
    <property type="term" value="F:FAD binding"/>
    <property type="evidence" value="ECO:0007669"/>
    <property type="project" value="InterPro"/>
</dbReference>
<dbReference type="InterPro" id="IPR036635">
    <property type="entry name" value="MurB_C_sf"/>
</dbReference>
<evidence type="ECO:0000256" key="13">
    <source>
        <dbReference type="ARBA" id="ARBA00022960"/>
    </source>
</evidence>
<evidence type="ECO:0000256" key="2">
    <source>
        <dbReference type="ARBA" id="ARBA00003921"/>
    </source>
</evidence>
<dbReference type="Gene3D" id="3.90.78.10">
    <property type="entry name" value="UDP-N-acetylenolpyruvoylglucosamine reductase, C-terminal domain"/>
    <property type="match status" value="1"/>
</dbReference>
<organism evidence="22 23">
    <name type="scientific">Limnobaculum parvum</name>
    <dbReference type="NCBI Taxonomy" id="2172103"/>
    <lineage>
        <taxon>Bacteria</taxon>
        <taxon>Pseudomonadati</taxon>
        <taxon>Pseudomonadota</taxon>
        <taxon>Gammaproteobacteria</taxon>
        <taxon>Enterobacterales</taxon>
        <taxon>Budviciaceae</taxon>
        <taxon>Limnobaculum</taxon>
    </lineage>
</organism>
<dbReference type="GO" id="GO:0008762">
    <property type="term" value="F:UDP-N-acetylmuramate dehydrogenase activity"/>
    <property type="evidence" value="ECO:0007669"/>
    <property type="project" value="UniProtKB-UniRule"/>
</dbReference>
<evidence type="ECO:0000256" key="9">
    <source>
        <dbReference type="ARBA" id="ARBA00022618"/>
    </source>
</evidence>
<gene>
    <name evidence="20" type="primary">murB</name>
    <name evidence="22" type="ORF">HYN51_11175</name>
</gene>
<dbReference type="PANTHER" id="PTHR21071">
    <property type="entry name" value="UDP-N-ACETYLENOLPYRUVOYLGLUCOSAMINE REDUCTASE"/>
    <property type="match status" value="1"/>
</dbReference>
<evidence type="ECO:0000256" key="3">
    <source>
        <dbReference type="ARBA" id="ARBA00004496"/>
    </source>
</evidence>
<dbReference type="Pfam" id="PF01565">
    <property type="entry name" value="FAD_binding_4"/>
    <property type="match status" value="1"/>
</dbReference>
<evidence type="ECO:0000256" key="1">
    <source>
        <dbReference type="ARBA" id="ARBA00001974"/>
    </source>
</evidence>
<evidence type="ECO:0000256" key="5">
    <source>
        <dbReference type="ARBA" id="ARBA00010485"/>
    </source>
</evidence>
<evidence type="ECO:0000259" key="21">
    <source>
        <dbReference type="PROSITE" id="PS51387"/>
    </source>
</evidence>
<evidence type="ECO:0000313" key="23">
    <source>
        <dbReference type="Proteomes" id="UP000244908"/>
    </source>
</evidence>
<keyword evidence="8 20" id="KW-0963">Cytoplasm</keyword>
<dbReference type="SUPFAM" id="SSF56176">
    <property type="entry name" value="FAD-binding/transporter-associated domain-like"/>
    <property type="match status" value="1"/>
</dbReference>